<dbReference type="EMBL" id="CP015588">
    <property type="protein sequence ID" value="APY84478.1"/>
    <property type="molecule type" value="Genomic_DNA"/>
</dbReference>
<name>A0ABM6GLE2_9ACTN</name>
<feature type="domain" description="Transposase for insertion sequence element IS21-like C-terminal" evidence="2">
    <location>
        <begin position="18"/>
        <end position="87"/>
    </location>
</feature>
<evidence type="ECO:0000313" key="4">
    <source>
        <dbReference type="Proteomes" id="UP000187191"/>
    </source>
</evidence>
<evidence type="ECO:0000259" key="2">
    <source>
        <dbReference type="Pfam" id="PF22483"/>
    </source>
</evidence>
<sequence>MRTITQDFAREVGHLLPLPDDPFATGITLTPRVDRYGMITVRMCRYSVPVRFIDRKVTVTLTCDDLTVYDGRREIARHRRQTERGAELLVLDHYLERGRWNAPRPSTRPAPRTPSRPSMQPSGPPSRRLSATPRERKPW</sequence>
<dbReference type="Proteomes" id="UP000187191">
    <property type="component" value="Chromosome"/>
</dbReference>
<protein>
    <recommendedName>
        <fullName evidence="2">Transposase for insertion sequence element IS21-like C-terminal domain-containing protein</fullName>
    </recommendedName>
</protein>
<keyword evidence="4" id="KW-1185">Reference proteome</keyword>
<evidence type="ECO:0000256" key="1">
    <source>
        <dbReference type="SAM" id="MobiDB-lite"/>
    </source>
</evidence>
<evidence type="ECO:0000313" key="3">
    <source>
        <dbReference type="EMBL" id="APY84478.1"/>
    </source>
</evidence>
<accession>A0ABM6GLE2</accession>
<organism evidence="3 4">
    <name type="scientific">Streptomyces alfalfae</name>
    <dbReference type="NCBI Taxonomy" id="1642299"/>
    <lineage>
        <taxon>Bacteria</taxon>
        <taxon>Bacillati</taxon>
        <taxon>Actinomycetota</taxon>
        <taxon>Actinomycetes</taxon>
        <taxon>Kitasatosporales</taxon>
        <taxon>Streptomycetaceae</taxon>
        <taxon>Streptomyces</taxon>
    </lineage>
</organism>
<feature type="region of interest" description="Disordered" evidence="1">
    <location>
        <begin position="99"/>
        <end position="139"/>
    </location>
</feature>
<dbReference type="Pfam" id="PF22483">
    <property type="entry name" value="Mu-transpos_C_2"/>
    <property type="match status" value="1"/>
</dbReference>
<dbReference type="RefSeq" id="WP_076681815.1">
    <property type="nucleotide sequence ID" value="NZ_CP015588.1"/>
</dbReference>
<dbReference type="InterPro" id="IPR054353">
    <property type="entry name" value="IstA-like_C"/>
</dbReference>
<reference evidence="3 4" key="1">
    <citation type="submission" date="2016-05" db="EMBL/GenBank/DDBJ databases">
        <authorList>
            <person name="Gu J."/>
        </authorList>
    </citation>
    <scope>NUCLEOTIDE SEQUENCE [LARGE SCALE GENOMIC DNA]</scope>
    <source>
        <strain evidence="3 4">ACCC40021</strain>
    </source>
</reference>
<gene>
    <name evidence="3" type="ORF">A7J05_00585</name>
</gene>
<proteinExistence type="predicted"/>